<evidence type="ECO:0000313" key="2">
    <source>
        <dbReference type="EMBL" id="MBE0456195.1"/>
    </source>
</evidence>
<proteinExistence type="predicted"/>
<sequence>MIVIDVAKEFSKTPFGRYKTDSQYSAEEFREKLLLPKLNNGDSITIDFSRISLGVGSSFLEEAFGGLVRRGVNPAYLKNHIKVIDRMGLYDEQVRTFIEAASKK</sequence>
<dbReference type="EMBL" id="RRZA01000003">
    <property type="protein sequence ID" value="MBE0456195.1"/>
    <property type="molecule type" value="Genomic_DNA"/>
</dbReference>
<evidence type="ECO:0000313" key="3">
    <source>
        <dbReference type="Proteomes" id="UP000707245"/>
    </source>
</evidence>
<dbReference type="Pfam" id="PF14213">
    <property type="entry name" value="DUF4325"/>
    <property type="match status" value="1"/>
</dbReference>
<evidence type="ECO:0000259" key="1">
    <source>
        <dbReference type="Pfam" id="PF14213"/>
    </source>
</evidence>
<reference evidence="2 3" key="1">
    <citation type="submission" date="2020-07" db="EMBL/GenBank/DDBJ databases">
        <title>Halophilic bacteria isolated from french cheeses.</title>
        <authorList>
            <person name="Kothe C.I."/>
            <person name="Farah-Kraiem B."/>
            <person name="Renault P."/>
            <person name="Dridi B."/>
        </authorList>
    </citation>
    <scope>NUCLEOTIDE SEQUENCE [LARGE SCALE GENOMIC DNA]</scope>
    <source>
        <strain evidence="2 3">FME14</strain>
    </source>
</reference>
<keyword evidence="3" id="KW-1185">Reference proteome</keyword>
<comment type="caution">
    <text evidence="2">The sequence shown here is derived from an EMBL/GenBank/DDBJ whole genome shotgun (WGS) entry which is preliminary data.</text>
</comment>
<protein>
    <submittedName>
        <fullName evidence="2">STAS-like domain-containing protein</fullName>
    </submittedName>
</protein>
<dbReference type="Proteomes" id="UP000707245">
    <property type="component" value="Unassembled WGS sequence"/>
</dbReference>
<dbReference type="RefSeq" id="WP_192540484.1">
    <property type="nucleotide sequence ID" value="NZ_JBQDLW010000084.1"/>
</dbReference>
<accession>A0ABR9FHA3</accession>
<gene>
    <name evidence="2" type="ORF">EI167_01765</name>
</gene>
<name>A0ABR9FHA3_9GAMM</name>
<dbReference type="InterPro" id="IPR025474">
    <property type="entry name" value="DUF4325"/>
</dbReference>
<feature type="domain" description="DUF4325" evidence="1">
    <location>
        <begin position="25"/>
        <end position="85"/>
    </location>
</feature>
<organism evidence="2 3">
    <name type="scientific">Pseudoalteromonas prydzensis</name>
    <dbReference type="NCBI Taxonomy" id="182141"/>
    <lineage>
        <taxon>Bacteria</taxon>
        <taxon>Pseudomonadati</taxon>
        <taxon>Pseudomonadota</taxon>
        <taxon>Gammaproteobacteria</taxon>
        <taxon>Alteromonadales</taxon>
        <taxon>Pseudoalteromonadaceae</taxon>
        <taxon>Pseudoalteromonas</taxon>
    </lineage>
</organism>